<comment type="catalytic activity">
    <reaction evidence="1 9">
        <text>D-alanyl-D-alanine + H2O = 2 D-alanine</text>
        <dbReference type="Rhea" id="RHEA:20661"/>
        <dbReference type="ChEBI" id="CHEBI:15377"/>
        <dbReference type="ChEBI" id="CHEBI:57416"/>
        <dbReference type="ChEBI" id="CHEBI:57822"/>
        <dbReference type="EC" id="3.4.13.22"/>
    </reaction>
</comment>
<comment type="caution">
    <text evidence="10">The sequence shown here is derived from an EMBL/GenBank/DDBJ whole genome shotgun (WGS) entry which is preliminary data.</text>
</comment>
<evidence type="ECO:0000256" key="4">
    <source>
        <dbReference type="ARBA" id="ARBA00022801"/>
    </source>
</evidence>
<evidence type="ECO:0000256" key="3">
    <source>
        <dbReference type="ARBA" id="ARBA00022723"/>
    </source>
</evidence>
<dbReference type="PANTHER" id="PTHR43126">
    <property type="entry name" value="D-ALANYL-D-ALANINE DIPEPTIDASE"/>
    <property type="match status" value="1"/>
</dbReference>
<keyword evidence="6 9" id="KW-0224">Dipeptidase</keyword>
<keyword evidence="2 9" id="KW-0645">Protease</keyword>
<dbReference type="GO" id="GO:0160237">
    <property type="term" value="F:D-Ala-D-Ala dipeptidase activity"/>
    <property type="evidence" value="ECO:0007669"/>
    <property type="project" value="UniProtKB-EC"/>
</dbReference>
<evidence type="ECO:0000313" key="10">
    <source>
        <dbReference type="EMBL" id="OGG61707.1"/>
    </source>
</evidence>
<comment type="similarity">
    <text evidence="9">Belongs to the peptidase M15D family.</text>
</comment>
<gene>
    <name evidence="10" type="ORF">A3C87_03835</name>
</gene>
<dbReference type="Proteomes" id="UP000176511">
    <property type="component" value="Unassembled WGS sequence"/>
</dbReference>
<evidence type="ECO:0000256" key="6">
    <source>
        <dbReference type="ARBA" id="ARBA00022997"/>
    </source>
</evidence>
<dbReference type="GO" id="GO:0008237">
    <property type="term" value="F:metallopeptidase activity"/>
    <property type="evidence" value="ECO:0007669"/>
    <property type="project" value="UniProtKB-KW"/>
</dbReference>
<organism evidence="10 11">
    <name type="scientific">Candidatus Kaiserbacteria bacterium RIFCSPHIGHO2_02_FULL_49_34</name>
    <dbReference type="NCBI Taxonomy" id="1798491"/>
    <lineage>
        <taxon>Bacteria</taxon>
        <taxon>Candidatus Kaiseribacteriota</taxon>
    </lineage>
</organism>
<keyword evidence="5 9" id="KW-0862">Zinc</keyword>
<dbReference type="GO" id="GO:0071555">
    <property type="term" value="P:cell wall organization"/>
    <property type="evidence" value="ECO:0007669"/>
    <property type="project" value="UniProtKB-KW"/>
</dbReference>
<evidence type="ECO:0000256" key="9">
    <source>
        <dbReference type="HAMAP-Rule" id="MF_01924"/>
    </source>
</evidence>
<dbReference type="STRING" id="1798491.A3C87_03835"/>
<dbReference type="EC" id="3.4.13.22" evidence="9"/>
<dbReference type="SUPFAM" id="SSF55166">
    <property type="entry name" value="Hedgehog/DD-peptidase"/>
    <property type="match status" value="1"/>
</dbReference>
<dbReference type="GO" id="GO:0008270">
    <property type="term" value="F:zinc ion binding"/>
    <property type="evidence" value="ECO:0007669"/>
    <property type="project" value="UniProtKB-UniRule"/>
</dbReference>
<feature type="active site" description="Proton donor/acceptor" evidence="9">
    <location>
        <position position="234"/>
    </location>
</feature>
<reference evidence="10 11" key="1">
    <citation type="journal article" date="2016" name="Nat. Commun.">
        <title>Thousands of microbial genomes shed light on interconnected biogeochemical processes in an aquifer system.</title>
        <authorList>
            <person name="Anantharaman K."/>
            <person name="Brown C.T."/>
            <person name="Hug L.A."/>
            <person name="Sharon I."/>
            <person name="Castelle C.J."/>
            <person name="Probst A.J."/>
            <person name="Thomas B.C."/>
            <person name="Singh A."/>
            <person name="Wilkins M.J."/>
            <person name="Karaoz U."/>
            <person name="Brodie E.L."/>
            <person name="Williams K.H."/>
            <person name="Hubbard S.S."/>
            <person name="Banfield J.F."/>
        </authorList>
    </citation>
    <scope>NUCLEOTIDE SEQUENCE [LARGE SCALE GENOMIC DNA]</scope>
</reference>
<feature type="binding site" evidence="9">
    <location>
        <position position="171"/>
    </location>
    <ligand>
        <name>Zn(2+)</name>
        <dbReference type="ChEBI" id="CHEBI:29105"/>
        <note>catalytic</note>
    </ligand>
</feature>
<dbReference type="InterPro" id="IPR009045">
    <property type="entry name" value="Zn_M74/Hedgehog-like"/>
</dbReference>
<evidence type="ECO:0000256" key="5">
    <source>
        <dbReference type="ARBA" id="ARBA00022833"/>
    </source>
</evidence>
<evidence type="ECO:0000256" key="2">
    <source>
        <dbReference type="ARBA" id="ARBA00022670"/>
    </source>
</evidence>
<comment type="function">
    <text evidence="9">Catalyzes hydrolysis of the D-alanyl-D-alanine dipeptide.</text>
</comment>
<name>A0A1F6DK64_9BACT</name>
<dbReference type="Gene3D" id="3.30.1380.10">
    <property type="match status" value="1"/>
</dbReference>
<keyword evidence="3 9" id="KW-0479">Metal-binding</keyword>
<proteinExistence type="inferred from homology"/>
<keyword evidence="8" id="KW-0961">Cell wall biogenesis/degradation</keyword>
<protein>
    <recommendedName>
        <fullName evidence="9">D-alanyl-D-alanine dipeptidase</fullName>
        <shortName evidence="9">D-Ala-D-Ala dipeptidase</shortName>
        <ecNumber evidence="9">3.4.13.22</ecNumber>
    </recommendedName>
</protein>
<evidence type="ECO:0000256" key="8">
    <source>
        <dbReference type="ARBA" id="ARBA00023316"/>
    </source>
</evidence>
<dbReference type="AlphaFoldDB" id="A0A1F6DK64"/>
<keyword evidence="4 9" id="KW-0378">Hydrolase</keyword>
<evidence type="ECO:0000313" key="11">
    <source>
        <dbReference type="Proteomes" id="UP000176511"/>
    </source>
</evidence>
<sequence>MQRIHIPPIDELYETPVPTASALRALRKGWQKHPLQIHAEGVHDLIDIRMFGIRGANHYHQENVAPYHMRIPGSIPHLLLRSEVAGLLCLANNYLRAYGMELFVFDAWRPQEVQFYCRNEWFPAHVRHTHPHWSAAQVHAEVNRYWADAVRTEAEIDQSCPPPHSTGAAIDLTIRAIDGPLLCMGSGFDECSDISHVDAYEHDGTCLHAPTAKMNRRVLVWLMHSLGFVGHPNEWWHYSFGDQAWAIAMSRQRGVEVPARYGAVNPLPYLEE</sequence>
<feature type="site" description="Transition state stabilizer" evidence="9">
    <location>
        <position position="109"/>
    </location>
</feature>
<dbReference type="EMBL" id="MFLE01000015">
    <property type="protein sequence ID" value="OGG61707.1"/>
    <property type="molecule type" value="Genomic_DNA"/>
</dbReference>
<dbReference type="Pfam" id="PF01427">
    <property type="entry name" value="Peptidase_M15"/>
    <property type="match status" value="1"/>
</dbReference>
<keyword evidence="7 9" id="KW-0482">Metalloprotease</keyword>
<feature type="binding site" evidence="9">
    <location>
        <position position="237"/>
    </location>
    <ligand>
        <name>Zn(2+)</name>
        <dbReference type="ChEBI" id="CHEBI:29105"/>
        <note>catalytic</note>
    </ligand>
</feature>
<accession>A0A1F6DK64</accession>
<evidence type="ECO:0000256" key="7">
    <source>
        <dbReference type="ARBA" id="ARBA00023049"/>
    </source>
</evidence>
<dbReference type="GO" id="GO:0006508">
    <property type="term" value="P:proteolysis"/>
    <property type="evidence" value="ECO:0007669"/>
    <property type="project" value="UniProtKB-KW"/>
</dbReference>
<dbReference type="PANTHER" id="PTHR43126:SF2">
    <property type="entry name" value="D-ALANYL-D-ALANINE DIPEPTIDASE"/>
    <property type="match status" value="1"/>
</dbReference>
<dbReference type="HAMAP" id="MF_01924">
    <property type="entry name" value="A_A_dipeptidase"/>
    <property type="match status" value="1"/>
</dbReference>
<feature type="binding site" evidence="9">
    <location>
        <position position="164"/>
    </location>
    <ligand>
        <name>Zn(2+)</name>
        <dbReference type="ChEBI" id="CHEBI:29105"/>
        <note>catalytic</note>
    </ligand>
</feature>
<evidence type="ECO:0000256" key="1">
    <source>
        <dbReference type="ARBA" id="ARBA00001362"/>
    </source>
</evidence>
<dbReference type="InterPro" id="IPR000755">
    <property type="entry name" value="A_A_dipeptidase"/>
</dbReference>
<comment type="cofactor">
    <cofactor evidence="9">
        <name>Zn(2+)</name>
        <dbReference type="ChEBI" id="CHEBI:29105"/>
    </cofactor>
    <text evidence="9">Binds 1 zinc ion per subunit.</text>
</comment>